<dbReference type="PROSITE" id="PS51257">
    <property type="entry name" value="PROKAR_LIPOPROTEIN"/>
    <property type="match status" value="1"/>
</dbReference>
<dbReference type="InterPro" id="IPR038765">
    <property type="entry name" value="Papain-like_cys_pep_sf"/>
</dbReference>
<dbReference type="Gene3D" id="3.90.70.50">
    <property type="entry name" value="Peptidase C10, streptopain"/>
    <property type="match status" value="1"/>
</dbReference>
<reference evidence="1 2" key="1">
    <citation type="submission" date="2018-08" db="EMBL/GenBank/DDBJ databases">
        <title>A genome reference for cultivated species of the human gut microbiota.</title>
        <authorList>
            <person name="Zou Y."/>
            <person name="Xue W."/>
            <person name="Luo G."/>
        </authorList>
    </citation>
    <scope>NUCLEOTIDE SEQUENCE [LARGE SCALE GENOMIC DNA]</scope>
    <source>
        <strain evidence="1 2">OM06-11</strain>
    </source>
</reference>
<dbReference type="GO" id="GO:0008234">
    <property type="term" value="F:cysteine-type peptidase activity"/>
    <property type="evidence" value="ECO:0007669"/>
    <property type="project" value="InterPro"/>
</dbReference>
<dbReference type="AlphaFoldDB" id="A0AA92T2A3"/>
<dbReference type="SUPFAM" id="SSF54001">
    <property type="entry name" value="Cysteine proteinases"/>
    <property type="match status" value="1"/>
</dbReference>
<dbReference type="GO" id="GO:0006508">
    <property type="term" value="P:proteolysis"/>
    <property type="evidence" value="ECO:0007669"/>
    <property type="project" value="InterPro"/>
</dbReference>
<evidence type="ECO:0000313" key="2">
    <source>
        <dbReference type="Proteomes" id="UP000261245"/>
    </source>
</evidence>
<dbReference type="InterPro" id="IPR000200">
    <property type="entry name" value="Peptidase_C10"/>
</dbReference>
<comment type="caution">
    <text evidence="1">The sequence shown here is derived from an EMBL/GenBank/DDBJ whole genome shotgun (WGS) entry which is preliminary data.</text>
</comment>
<sequence length="468" mass="53830">MRTRQVLNPFNIKFMNRKIYYILMALTMTITSCQTNNDALNFYYYENKIELTEAEISSIMFDDKVKLTKDEAVDIFNLFAEDNLTTRQNNPVIKIEETKEYNISPSNKLQNQVNNNKLHCPIYELKINSTTGVYTAIISGDKRFPYVLAYFRNDSTSFSKELPPLLYSKELFTNAISSLDSNKDSLRNTTLEKIAKVLNTTPKKVEFAKIKEFISPKQIRNTRATITTPPSNAIAGNGPFIKVSWNDGLPYNQLMEQNCSDNWLWDYRYPISSVVIATAEIMSFYKPSIYVDGTRIDWDYLCEKEEIHDTSDYFGSYTKDPDDKCLMIAKLMKFIGEQCGVKYQCNSSSVNFSNIIKFLKKYGIYVDNMQKMNIATLKASVDELRPVFMYGQTSTGAGHWWIVDGYRTQPTTRASFFPGFNVYMHANMGKGKSYSGYYLVDSNGGLTFDTTFANFNTNLKMYPNVRND</sequence>
<protein>
    <recommendedName>
        <fullName evidence="3">Spi protease inhibitor domain-containing protein</fullName>
    </recommendedName>
</protein>
<dbReference type="Pfam" id="PF01640">
    <property type="entry name" value="Peptidase_C10"/>
    <property type="match status" value="1"/>
</dbReference>
<name>A0AA92T2A3_9BACT</name>
<organism evidence="1 2">
    <name type="scientific">Segatella copri</name>
    <dbReference type="NCBI Taxonomy" id="165179"/>
    <lineage>
        <taxon>Bacteria</taxon>
        <taxon>Pseudomonadati</taxon>
        <taxon>Bacteroidota</taxon>
        <taxon>Bacteroidia</taxon>
        <taxon>Bacteroidales</taxon>
        <taxon>Prevotellaceae</taxon>
        <taxon>Segatella</taxon>
    </lineage>
</organism>
<evidence type="ECO:0008006" key="3">
    <source>
        <dbReference type="Google" id="ProtNLM"/>
    </source>
</evidence>
<evidence type="ECO:0000313" key="1">
    <source>
        <dbReference type="EMBL" id="RGN06287.1"/>
    </source>
</evidence>
<proteinExistence type="predicted"/>
<accession>A0AA92T2A3</accession>
<dbReference type="Proteomes" id="UP000261245">
    <property type="component" value="Unassembled WGS sequence"/>
</dbReference>
<dbReference type="EMBL" id="QSUC01000036">
    <property type="protein sequence ID" value="RGN06287.1"/>
    <property type="molecule type" value="Genomic_DNA"/>
</dbReference>
<dbReference type="InterPro" id="IPR044934">
    <property type="entry name" value="Streptopain_sf"/>
</dbReference>
<gene>
    <name evidence="1" type="ORF">DXB80_11395</name>
</gene>